<evidence type="ECO:0000256" key="3">
    <source>
        <dbReference type="SAM" id="SignalP"/>
    </source>
</evidence>
<reference evidence="4 5" key="1">
    <citation type="submission" date="2014-11" db="EMBL/GenBank/DDBJ databases">
        <authorList>
            <person name="Zhu J."/>
            <person name="Qi W."/>
            <person name="Song R."/>
        </authorList>
    </citation>
    <scope>NUCLEOTIDE SEQUENCE [LARGE SCALE GENOMIC DNA]</scope>
</reference>
<feature type="region of interest" description="Disordered" evidence="1">
    <location>
        <begin position="689"/>
        <end position="721"/>
    </location>
</feature>
<feature type="region of interest" description="Disordered" evidence="1">
    <location>
        <begin position="329"/>
        <end position="348"/>
    </location>
</feature>
<evidence type="ECO:0000256" key="2">
    <source>
        <dbReference type="SAM" id="Phobius"/>
    </source>
</evidence>
<gene>
    <name evidence="4" type="ORF">Vbra_8664</name>
</gene>
<keyword evidence="3" id="KW-0732">Signal</keyword>
<dbReference type="Proteomes" id="UP000041254">
    <property type="component" value="Unassembled WGS sequence"/>
</dbReference>
<keyword evidence="2" id="KW-0812">Transmembrane</keyword>
<dbReference type="EMBL" id="CDMY01000353">
    <property type="protein sequence ID" value="CEM04564.1"/>
    <property type="molecule type" value="Genomic_DNA"/>
</dbReference>
<feature type="region of interest" description="Disordered" evidence="1">
    <location>
        <begin position="261"/>
        <end position="321"/>
    </location>
</feature>
<feature type="region of interest" description="Disordered" evidence="1">
    <location>
        <begin position="811"/>
        <end position="873"/>
    </location>
</feature>
<dbReference type="AlphaFoldDB" id="A0A0G4F0I4"/>
<feature type="region of interest" description="Disordered" evidence="1">
    <location>
        <begin position="564"/>
        <end position="622"/>
    </location>
</feature>
<feature type="region of interest" description="Disordered" evidence="1">
    <location>
        <begin position="356"/>
        <end position="435"/>
    </location>
</feature>
<dbReference type="VEuPathDB" id="CryptoDB:Vbra_8664"/>
<feature type="compositionally biased region" description="Acidic residues" evidence="1">
    <location>
        <begin position="390"/>
        <end position="408"/>
    </location>
</feature>
<evidence type="ECO:0000256" key="1">
    <source>
        <dbReference type="SAM" id="MobiDB-lite"/>
    </source>
</evidence>
<evidence type="ECO:0000313" key="5">
    <source>
        <dbReference type="Proteomes" id="UP000041254"/>
    </source>
</evidence>
<feature type="chain" id="PRO_5005187915" evidence="3">
    <location>
        <begin position="18"/>
        <end position="910"/>
    </location>
</feature>
<dbReference type="InParanoid" id="A0A0G4F0I4"/>
<feature type="compositionally biased region" description="Acidic residues" evidence="1">
    <location>
        <begin position="306"/>
        <end position="321"/>
    </location>
</feature>
<sequence length="910" mass="100007">MVFFIALIVTTLPLAISQGDNNGQDMDTYALRVPPTEMPGPFVFSTSSPSQWTQKIVDHHVDFSSPHEIHRLSIPIRSFDRRGPATEGCVVSDFDSPWGFCGDRMDDYLPINLTATIVAVAQGFEFSGWDSIDVVAMMAGQHKEGEFVVLHANEEIVQRGKPFRQRGFWFLPLQVLTGGRGQWPVGWPHNWKQPHNYENGHWHFRFQVHSQPTNTSVGFNLCIAQHGLCPSCPQVCSPDHDNTITGDFMHEYWEHYWNDKTQRQQQEEEDRQETRERQEKEEREQEEPEREEQEEREKEKEKEKEAAEEEQAEIDDDIEDEQVQQPIEPAKEEQTSKMGDGTGVMLPLPELTKRVKEREQKGPKHAFQVMRTPPPAPEPTSEETPPLPDEQIEEEQEDTTAAKEDDDINTAATEEEVVKSKQVATPAPPPVRPPAASDWAYQIRILHVDYKTAVASQPPDVVSTTKRQLQRVIAATLGIPSPDNVHILKLIKGSIIVLFRIAEEVPESMSISSPMFEQRRSQLQDALTNKTSLLQRTYSVDADTPVLARLSALKLPPYELATGRLSGEDLPTAPPGMPSSVETSDGGGDEGAPGTKDAPAGGMSKDVKRPSPAAASSPLSSSTFLSGPLLLPVWMWGLIVAILTTASVFIASYVVKRQRRRNKRGSRDISDTDSCSTEMASVILSRAPSELGGGITPFTPARGSDAPTPSLGTGTHTAKEGKTPVGFLQHTAACPYMNGDLGFHPVVDGVCPCYFEEGGERETPNTNRSRSTFSFCGHTPRIPASLNNEDISTMTDGHLRTTLASVFGVTSSSNLTNAPSTASEAERGGASATSSGSGGQQPQQPQQQRAQAPRKADRSPFFGGGGGGRYEGAEVMSLPPVVQVPVQHVSTTEVYRGQPDTLRMNAVRMV</sequence>
<feature type="compositionally biased region" description="Low complexity" evidence="1">
    <location>
        <begin position="610"/>
        <end position="622"/>
    </location>
</feature>
<organism evidence="4 5">
    <name type="scientific">Vitrella brassicaformis (strain CCMP3155)</name>
    <dbReference type="NCBI Taxonomy" id="1169540"/>
    <lineage>
        <taxon>Eukaryota</taxon>
        <taxon>Sar</taxon>
        <taxon>Alveolata</taxon>
        <taxon>Colpodellida</taxon>
        <taxon>Vitrellaceae</taxon>
        <taxon>Vitrella</taxon>
    </lineage>
</organism>
<keyword evidence="2" id="KW-1133">Transmembrane helix</keyword>
<feature type="compositionally biased region" description="Basic and acidic residues" evidence="1">
    <location>
        <begin position="261"/>
        <end position="283"/>
    </location>
</feature>
<protein>
    <submittedName>
        <fullName evidence="4">Uncharacterized protein</fullName>
    </submittedName>
</protein>
<accession>A0A0G4F0I4</accession>
<keyword evidence="5" id="KW-1185">Reference proteome</keyword>
<keyword evidence="2" id="KW-0472">Membrane</keyword>
<name>A0A0G4F0I4_VITBC</name>
<feature type="compositionally biased region" description="Low complexity" evidence="1">
    <location>
        <begin position="820"/>
        <end position="851"/>
    </location>
</feature>
<feature type="transmembrane region" description="Helical" evidence="2">
    <location>
        <begin position="633"/>
        <end position="655"/>
    </location>
</feature>
<feature type="compositionally biased region" description="Basic and acidic residues" evidence="1">
    <location>
        <begin position="293"/>
        <end position="305"/>
    </location>
</feature>
<feature type="signal peptide" evidence="3">
    <location>
        <begin position="1"/>
        <end position="17"/>
    </location>
</feature>
<evidence type="ECO:0000313" key="4">
    <source>
        <dbReference type="EMBL" id="CEM04564.1"/>
    </source>
</evidence>
<proteinExistence type="predicted"/>